<organism evidence="12 13">
    <name type="scientific">Labedaea rhizosphaerae</name>
    <dbReference type="NCBI Taxonomy" id="598644"/>
    <lineage>
        <taxon>Bacteria</taxon>
        <taxon>Bacillati</taxon>
        <taxon>Actinomycetota</taxon>
        <taxon>Actinomycetes</taxon>
        <taxon>Pseudonocardiales</taxon>
        <taxon>Pseudonocardiaceae</taxon>
        <taxon>Labedaea</taxon>
    </lineage>
</organism>
<dbReference type="OrthoDB" id="5244617at2"/>
<keyword evidence="4 10" id="KW-1003">Cell membrane</keyword>
<sequence>MKVEARIFLSITGFCLLAAVGYAVWSQLDQGFVEPVGTIGLLLTMSLAMIVGTYFQFVARRVEQRPEDNPGAEVSDGAGELGFFSPGSYWPVALAAAAGVAAIATAFWQVWLLVVGIVLVLLAVGGLVFEYHIGPNRD</sequence>
<gene>
    <name evidence="12" type="ORF">EV186_10476</name>
</gene>
<dbReference type="GO" id="GO:0004129">
    <property type="term" value="F:cytochrome-c oxidase activity"/>
    <property type="evidence" value="ECO:0007669"/>
    <property type="project" value="UniProtKB-EC"/>
</dbReference>
<comment type="catalytic activity">
    <reaction evidence="9 10">
        <text>4 Fe(II)-[cytochrome c] + O2 + 8 H(+)(in) = 4 Fe(III)-[cytochrome c] + 2 H2O + 4 H(+)(out)</text>
        <dbReference type="Rhea" id="RHEA:11436"/>
        <dbReference type="Rhea" id="RHEA-COMP:10350"/>
        <dbReference type="Rhea" id="RHEA-COMP:14399"/>
        <dbReference type="ChEBI" id="CHEBI:15377"/>
        <dbReference type="ChEBI" id="CHEBI:15378"/>
        <dbReference type="ChEBI" id="CHEBI:15379"/>
        <dbReference type="ChEBI" id="CHEBI:29033"/>
        <dbReference type="ChEBI" id="CHEBI:29034"/>
        <dbReference type="EC" id="7.1.1.9"/>
    </reaction>
</comment>
<evidence type="ECO:0000256" key="10">
    <source>
        <dbReference type="PIRNR" id="PIRNR017385"/>
    </source>
</evidence>
<keyword evidence="5 11" id="KW-0812">Transmembrane</keyword>
<feature type="transmembrane region" description="Helical" evidence="11">
    <location>
        <begin position="89"/>
        <end position="108"/>
    </location>
</feature>
<evidence type="ECO:0000256" key="2">
    <source>
        <dbReference type="ARBA" id="ARBA00004651"/>
    </source>
</evidence>
<evidence type="ECO:0000256" key="8">
    <source>
        <dbReference type="ARBA" id="ARBA00023136"/>
    </source>
</evidence>
<dbReference type="Pfam" id="PF12270">
    <property type="entry name" value="Cyt_c_ox_IV"/>
    <property type="match status" value="1"/>
</dbReference>
<dbReference type="AlphaFoldDB" id="A0A4R6SAU9"/>
<evidence type="ECO:0000256" key="7">
    <source>
        <dbReference type="ARBA" id="ARBA00022989"/>
    </source>
</evidence>
<protein>
    <recommendedName>
        <fullName evidence="10">Cytochrome c oxidase polypeptide 4</fullName>
        <ecNumber evidence="10">7.1.1.9</ecNumber>
    </recommendedName>
    <alternativeName>
        <fullName evidence="10">Cytochrome aa3 subunit 4</fullName>
    </alternativeName>
    <alternativeName>
        <fullName evidence="10">Cytochrome c oxidase polypeptide IV</fullName>
    </alternativeName>
</protein>
<dbReference type="InterPro" id="IPR021050">
    <property type="entry name" value="Cyt_c_oxidase_su4_actinobac"/>
</dbReference>
<evidence type="ECO:0000256" key="3">
    <source>
        <dbReference type="ARBA" id="ARBA00006870"/>
    </source>
</evidence>
<keyword evidence="6 10" id="KW-1278">Translocase</keyword>
<comment type="similarity">
    <text evidence="3 10">Belongs to the cytochrome c oxidase bacterial subunit CtaF family.</text>
</comment>
<dbReference type="RefSeq" id="WP_133851491.1">
    <property type="nucleotide sequence ID" value="NZ_SNXZ01000004.1"/>
</dbReference>
<comment type="subunit">
    <text evidence="10">Associates with subunits I, II and III to form cytochrome c oxidase.</text>
</comment>
<evidence type="ECO:0000256" key="11">
    <source>
        <dbReference type="SAM" id="Phobius"/>
    </source>
</evidence>
<proteinExistence type="inferred from homology"/>
<keyword evidence="13" id="KW-1185">Reference proteome</keyword>
<comment type="caution">
    <text evidence="12">The sequence shown here is derived from an EMBL/GenBank/DDBJ whole genome shotgun (WGS) entry which is preliminary data.</text>
</comment>
<evidence type="ECO:0000256" key="9">
    <source>
        <dbReference type="ARBA" id="ARBA00047816"/>
    </source>
</evidence>
<keyword evidence="8 10" id="KW-0472">Membrane</keyword>
<evidence type="ECO:0000256" key="4">
    <source>
        <dbReference type="ARBA" id="ARBA00022475"/>
    </source>
</evidence>
<dbReference type="EMBL" id="SNXZ01000004">
    <property type="protein sequence ID" value="TDP96096.1"/>
    <property type="molecule type" value="Genomic_DNA"/>
</dbReference>
<accession>A0A4R6SAU9</accession>
<name>A0A4R6SAU9_LABRH</name>
<keyword evidence="7 11" id="KW-1133">Transmembrane helix</keyword>
<reference evidence="12 13" key="1">
    <citation type="submission" date="2019-03" db="EMBL/GenBank/DDBJ databases">
        <title>Genomic Encyclopedia of Type Strains, Phase IV (KMG-IV): sequencing the most valuable type-strain genomes for metagenomic binning, comparative biology and taxonomic classification.</title>
        <authorList>
            <person name="Goeker M."/>
        </authorList>
    </citation>
    <scope>NUCLEOTIDE SEQUENCE [LARGE SCALE GENOMIC DNA]</scope>
    <source>
        <strain evidence="12 13">DSM 45361</strain>
    </source>
</reference>
<evidence type="ECO:0000313" key="13">
    <source>
        <dbReference type="Proteomes" id="UP000295444"/>
    </source>
</evidence>
<evidence type="ECO:0000313" key="12">
    <source>
        <dbReference type="EMBL" id="TDP96096.1"/>
    </source>
</evidence>
<dbReference type="PIRSF" id="PIRSF017385">
    <property type="entry name" value="CtaF"/>
    <property type="match status" value="1"/>
</dbReference>
<comment type="subcellular location">
    <subcellularLocation>
        <location evidence="2">Cell membrane</location>
        <topology evidence="2">Multi-pass membrane protein</topology>
    </subcellularLocation>
</comment>
<evidence type="ECO:0000256" key="6">
    <source>
        <dbReference type="ARBA" id="ARBA00022967"/>
    </source>
</evidence>
<feature type="transmembrane region" description="Helical" evidence="11">
    <location>
        <begin position="114"/>
        <end position="133"/>
    </location>
</feature>
<evidence type="ECO:0000256" key="5">
    <source>
        <dbReference type="ARBA" id="ARBA00022692"/>
    </source>
</evidence>
<comment type="function">
    <text evidence="1 10">Part of cytochrome c oxidase, its function is unknown.</text>
</comment>
<dbReference type="GO" id="GO:0005886">
    <property type="term" value="C:plasma membrane"/>
    <property type="evidence" value="ECO:0007669"/>
    <property type="project" value="UniProtKB-SubCell"/>
</dbReference>
<dbReference type="Proteomes" id="UP000295444">
    <property type="component" value="Unassembled WGS sequence"/>
</dbReference>
<dbReference type="EC" id="7.1.1.9" evidence="10"/>
<feature type="transmembrane region" description="Helical" evidence="11">
    <location>
        <begin position="39"/>
        <end position="59"/>
    </location>
</feature>
<evidence type="ECO:0000256" key="1">
    <source>
        <dbReference type="ARBA" id="ARBA00002536"/>
    </source>
</evidence>
<dbReference type="GO" id="GO:0022900">
    <property type="term" value="P:electron transport chain"/>
    <property type="evidence" value="ECO:0007669"/>
    <property type="project" value="InterPro"/>
</dbReference>